<keyword evidence="3 9" id="KW-1003">Cell membrane</keyword>
<dbReference type="GO" id="GO:0005886">
    <property type="term" value="C:plasma membrane"/>
    <property type="evidence" value="ECO:0007669"/>
    <property type="project" value="UniProtKB-SubCell"/>
</dbReference>
<accession>E0S0F9</accession>
<dbReference type="Proteomes" id="UP000001299">
    <property type="component" value="Chromosome 1"/>
</dbReference>
<protein>
    <submittedName>
        <fullName evidence="11">Acyltransferase MBOAT family</fullName>
    </submittedName>
</protein>
<evidence type="ECO:0000313" key="12">
    <source>
        <dbReference type="Proteomes" id="UP000001299"/>
    </source>
</evidence>
<dbReference type="GO" id="GO:0016746">
    <property type="term" value="F:acyltransferase activity"/>
    <property type="evidence" value="ECO:0007669"/>
    <property type="project" value="UniProtKB-KW"/>
</dbReference>
<feature type="transmembrane region" description="Helical" evidence="10">
    <location>
        <begin position="328"/>
        <end position="345"/>
    </location>
</feature>
<dbReference type="PANTHER" id="PTHR13285:SF23">
    <property type="entry name" value="TEICHOIC ACID D-ALANYLTRANSFERASE"/>
    <property type="match status" value="1"/>
</dbReference>
<feature type="transmembrane region" description="Helical" evidence="10">
    <location>
        <begin position="35"/>
        <end position="52"/>
    </location>
</feature>
<feature type="transmembrane region" description="Helical" evidence="10">
    <location>
        <begin position="6"/>
        <end position="23"/>
    </location>
</feature>
<dbReference type="STRING" id="515622.bpr_I0538"/>
<keyword evidence="12" id="KW-1185">Reference proteome</keyword>
<keyword evidence="5 10" id="KW-0812">Transmembrane</keyword>
<dbReference type="HOGENOM" id="CLU_025255_1_1_9"/>
<evidence type="ECO:0000256" key="4">
    <source>
        <dbReference type="ARBA" id="ARBA00022679"/>
    </source>
</evidence>
<dbReference type="InterPro" id="IPR004299">
    <property type="entry name" value="MBOAT_fam"/>
</dbReference>
<evidence type="ECO:0000256" key="9">
    <source>
        <dbReference type="PIRNR" id="PIRNR016636"/>
    </source>
</evidence>
<keyword evidence="8 9" id="KW-0012">Acyltransferase</keyword>
<feature type="transmembrane region" description="Helical" evidence="10">
    <location>
        <begin position="455"/>
        <end position="474"/>
    </location>
</feature>
<feature type="transmembrane region" description="Helical" evidence="10">
    <location>
        <begin position="387"/>
        <end position="404"/>
    </location>
</feature>
<dbReference type="InterPro" id="IPR028362">
    <property type="entry name" value="AlgI"/>
</dbReference>
<comment type="similarity">
    <text evidence="2 9">Belongs to the membrane-bound acyltransferase family.</text>
</comment>
<dbReference type="InterPro" id="IPR051085">
    <property type="entry name" value="MB_O-acyltransferase"/>
</dbReference>
<comment type="subcellular location">
    <subcellularLocation>
        <location evidence="1">Cell membrane</location>
        <topology evidence="1">Multi-pass membrane protein</topology>
    </subcellularLocation>
</comment>
<evidence type="ECO:0000256" key="6">
    <source>
        <dbReference type="ARBA" id="ARBA00022989"/>
    </source>
</evidence>
<gene>
    <name evidence="11" type="ordered locus">bpr_I0538</name>
</gene>
<name>E0S0F9_BUTPB</name>
<organism evidence="11 12">
    <name type="scientific">Butyrivibrio proteoclasticus (strain ATCC 51982 / DSM 14932 / B316)</name>
    <name type="common">Clostridium proteoclasticum</name>
    <dbReference type="NCBI Taxonomy" id="515622"/>
    <lineage>
        <taxon>Bacteria</taxon>
        <taxon>Bacillati</taxon>
        <taxon>Bacillota</taxon>
        <taxon>Clostridia</taxon>
        <taxon>Lachnospirales</taxon>
        <taxon>Lachnospiraceae</taxon>
        <taxon>Butyrivibrio</taxon>
    </lineage>
</organism>
<sequence length="516" mass="59318">MVFNSYEFVLLFLPVFLIIYNMVRSIGRKKGNVRMLVDLCIILGSLCFYALFGMHNLAIILISITFNICTSIPMSFMREHSVELPLFGRKIAVQKLWLSFGIIFNIVLLLFFKLWGVFLPIAISFYTFNQISYIVDLERGDIERFKILDYLTYILFFPKLLQGPIMGYGEFETKLTQALDKSFDYEAFLRAMYLFSIGLFKKVIMADTIGKAVDANFSWLVGMGSLEAVLTAVFYSFQLYFDFSGYCDMAAAVSNLIGIELPINFDSPYKAVNIVDFWKRWHITLTKFFTRYVYIPLGGNRKGEARTYVNFMIIFLLSGFWHGTGWNFIIWGAMHGVLYVITRWYERNRKEALVAGGDQKESDKAILTENVHKEAGAGNIRHGIERVVKTILTFTYVTAAWVFFRAETIEDALILFGQIFKGGVRPFANSFSAAFQIDELWYILKVTPVMKLNNAWEICVWIFLIASFVMIFFFPNAVRRCKNCRLGIGTTLLTVLLLVWSVVSLGGVSTFLYMNF</sequence>
<dbReference type="PIRSF" id="PIRSF500217">
    <property type="entry name" value="AlgI"/>
    <property type="match status" value="1"/>
</dbReference>
<dbReference type="PIRSF" id="PIRSF016636">
    <property type="entry name" value="AlgI_DltB"/>
    <property type="match status" value="1"/>
</dbReference>
<evidence type="ECO:0000256" key="2">
    <source>
        <dbReference type="ARBA" id="ARBA00010323"/>
    </source>
</evidence>
<evidence type="ECO:0000256" key="10">
    <source>
        <dbReference type="SAM" id="Phobius"/>
    </source>
</evidence>
<dbReference type="GO" id="GO:0042121">
    <property type="term" value="P:alginic acid biosynthetic process"/>
    <property type="evidence" value="ECO:0007669"/>
    <property type="project" value="InterPro"/>
</dbReference>
<keyword evidence="7 9" id="KW-0472">Membrane</keyword>
<dbReference type="AlphaFoldDB" id="E0S0F9"/>
<dbReference type="PANTHER" id="PTHR13285">
    <property type="entry name" value="ACYLTRANSFERASE"/>
    <property type="match status" value="1"/>
</dbReference>
<evidence type="ECO:0000313" key="11">
    <source>
        <dbReference type="EMBL" id="ADL33284.1"/>
    </source>
</evidence>
<proteinExistence type="inferred from homology"/>
<feature type="transmembrane region" description="Helical" evidence="10">
    <location>
        <begin position="96"/>
        <end position="112"/>
    </location>
</feature>
<reference evidence="11 12" key="1">
    <citation type="journal article" date="2010" name="PLoS ONE">
        <title>The glycobiome of the rumen bacterium Butyrivibrio proteoclasticus B316(T) highlights adaptation to a polysaccharide-rich environment.</title>
        <authorList>
            <person name="Kelly W.J."/>
            <person name="Leahy S.C."/>
            <person name="Altermann E."/>
            <person name="Yeoman C.J."/>
            <person name="Dunne J.C."/>
            <person name="Kong Z."/>
            <person name="Pacheco D.M."/>
            <person name="Li D."/>
            <person name="Noel S.J."/>
            <person name="Moon C.D."/>
            <person name="Cookson A.L."/>
            <person name="Attwood G.T."/>
        </authorList>
    </citation>
    <scope>NUCLEOTIDE SEQUENCE [LARGE SCALE GENOMIC DNA]</scope>
    <source>
        <strain evidence="12">ATCC 51982 / DSM 14932 / B316</strain>
    </source>
</reference>
<dbReference type="InterPro" id="IPR024194">
    <property type="entry name" value="Ac/AlaTfrase_AlgI/DltB"/>
</dbReference>
<evidence type="ECO:0000256" key="1">
    <source>
        <dbReference type="ARBA" id="ARBA00004651"/>
    </source>
</evidence>
<feature type="transmembrane region" description="Helical" evidence="10">
    <location>
        <begin position="486"/>
        <end position="514"/>
    </location>
</feature>
<evidence type="ECO:0000256" key="3">
    <source>
        <dbReference type="ARBA" id="ARBA00022475"/>
    </source>
</evidence>
<feature type="transmembrane region" description="Helical" evidence="10">
    <location>
        <begin position="217"/>
        <end position="237"/>
    </location>
</feature>
<evidence type="ECO:0000256" key="8">
    <source>
        <dbReference type="ARBA" id="ARBA00023315"/>
    </source>
</evidence>
<keyword evidence="4 9" id="KW-0808">Transferase</keyword>
<dbReference type="Pfam" id="PF03062">
    <property type="entry name" value="MBOAT"/>
    <property type="match status" value="1"/>
</dbReference>
<keyword evidence="6 10" id="KW-1133">Transmembrane helix</keyword>
<dbReference type="EMBL" id="CP001810">
    <property type="protein sequence ID" value="ADL33284.1"/>
    <property type="molecule type" value="Genomic_DNA"/>
</dbReference>
<evidence type="ECO:0000256" key="5">
    <source>
        <dbReference type="ARBA" id="ARBA00022692"/>
    </source>
</evidence>
<feature type="transmembrane region" description="Helical" evidence="10">
    <location>
        <begin position="58"/>
        <end position="76"/>
    </location>
</feature>
<feature type="transmembrane region" description="Helical" evidence="10">
    <location>
        <begin position="187"/>
        <end position="205"/>
    </location>
</feature>
<dbReference type="eggNOG" id="COG1696">
    <property type="taxonomic scope" value="Bacteria"/>
</dbReference>
<evidence type="ECO:0000256" key="7">
    <source>
        <dbReference type="ARBA" id="ARBA00023136"/>
    </source>
</evidence>
<dbReference type="KEGG" id="bpb:bpr_I0538"/>